<dbReference type="EMBL" id="AOMA01000183">
    <property type="protein sequence ID" value="EMA29422.1"/>
    <property type="molecule type" value="Genomic_DNA"/>
</dbReference>
<gene>
    <name evidence="2" type="ORF">C446_17207</name>
</gene>
<dbReference type="AlphaFoldDB" id="M0L757"/>
<evidence type="ECO:0000256" key="1">
    <source>
        <dbReference type="SAM" id="MobiDB-lite"/>
    </source>
</evidence>
<accession>M0L757</accession>
<feature type="compositionally biased region" description="Polar residues" evidence="1">
    <location>
        <begin position="47"/>
        <end position="56"/>
    </location>
</feature>
<sequence>MTGKADANRREPRAERRGRVARDGAVEIAPALRRVAETRYNRARSVVASNAPTATSRRWDGRSTMDSANAPRDRGDVSDETTADANPTADGRRRGNQLQRYHDR</sequence>
<evidence type="ECO:0000313" key="2">
    <source>
        <dbReference type="EMBL" id="EMA29422.1"/>
    </source>
</evidence>
<comment type="caution">
    <text evidence="2">The sequence shown here is derived from an EMBL/GenBank/DDBJ whole genome shotgun (WGS) entry which is preliminary data.</text>
</comment>
<organism evidence="2 3">
    <name type="scientific">Halobiforma nitratireducens JCM 10879</name>
    <dbReference type="NCBI Taxonomy" id="1227454"/>
    <lineage>
        <taxon>Archaea</taxon>
        <taxon>Methanobacteriati</taxon>
        <taxon>Methanobacteriota</taxon>
        <taxon>Stenosarchaea group</taxon>
        <taxon>Halobacteria</taxon>
        <taxon>Halobacteriales</taxon>
        <taxon>Natrialbaceae</taxon>
        <taxon>Halobiforma</taxon>
    </lineage>
</organism>
<keyword evidence="3" id="KW-1185">Reference proteome</keyword>
<feature type="region of interest" description="Disordered" evidence="1">
    <location>
        <begin position="1"/>
        <end position="23"/>
    </location>
</feature>
<evidence type="ECO:0000313" key="3">
    <source>
        <dbReference type="Proteomes" id="UP000011607"/>
    </source>
</evidence>
<protein>
    <submittedName>
        <fullName evidence="2">Uncharacterized protein</fullName>
    </submittedName>
</protein>
<proteinExistence type="predicted"/>
<reference evidence="2 3" key="1">
    <citation type="journal article" date="2014" name="PLoS Genet.">
        <title>Phylogenetically driven sequencing of extremely halophilic archaea reveals strategies for static and dynamic osmo-response.</title>
        <authorList>
            <person name="Becker E.A."/>
            <person name="Seitzer P.M."/>
            <person name="Tritt A."/>
            <person name="Larsen D."/>
            <person name="Krusor M."/>
            <person name="Yao A.I."/>
            <person name="Wu D."/>
            <person name="Madern D."/>
            <person name="Eisen J.A."/>
            <person name="Darling A.E."/>
            <person name="Facciotti M.T."/>
        </authorList>
    </citation>
    <scope>NUCLEOTIDE SEQUENCE [LARGE SCALE GENOMIC DNA]</scope>
    <source>
        <strain evidence="2 3">JCM 10879</strain>
    </source>
</reference>
<name>M0L757_9EURY</name>
<dbReference type="STRING" id="1227454.C446_17207"/>
<dbReference type="Proteomes" id="UP000011607">
    <property type="component" value="Unassembled WGS sequence"/>
</dbReference>
<feature type="region of interest" description="Disordered" evidence="1">
    <location>
        <begin position="43"/>
        <end position="104"/>
    </location>
</feature>